<dbReference type="InterPro" id="IPR002052">
    <property type="entry name" value="DNA_methylase_N6_adenine_CS"/>
</dbReference>
<gene>
    <name evidence="2" type="ORF">MM415B00683_0023</name>
</gene>
<dbReference type="Gene3D" id="3.40.50.150">
    <property type="entry name" value="Vaccinia Virus protein VP39"/>
    <property type="match status" value="1"/>
</dbReference>
<protein>
    <recommendedName>
        <fullName evidence="1">DUF4942 domain-containing protein</fullName>
    </recommendedName>
</protein>
<dbReference type="PROSITE" id="PS00092">
    <property type="entry name" value="N6_MTASE"/>
    <property type="match status" value="1"/>
</dbReference>
<accession>A0A6M3IZH3</accession>
<name>A0A6M3IZH3_9ZZZZ</name>
<dbReference type="PRINTS" id="PR00507">
    <property type="entry name" value="N12N6MTFRASE"/>
</dbReference>
<dbReference type="CDD" id="cd02440">
    <property type="entry name" value="AdoMet_MTases"/>
    <property type="match status" value="1"/>
</dbReference>
<sequence>MLTNKTFYPTPRPLIRRMVSKIKGEVVTILEPSAGKGDIIEYFSDSYEDRLRYAKISAIEIDADLRATLIGKRIKVIDSDFLLYSGPDKFDLIIANPPFDEGDKHLLKAIDIMYRGQIVFLLNAETIRNPHTNTRKLLAQKLKELNAEIEFIERAFMLPGTERKTPVEVALIYINIERNVEDDLFADVTDKARDPKPELEKNYEVSTGKTIFEMVAEYNQILNIGVETIAAYYRNYKKIGGYIGLNKEAGKDYSGSDMTDKMQHEVNNLIQAVRTNFWRRTLDLKEVRNRMTSKKQNEFEEKLKTQCDMDFTENNIRQFVLNLIGSYEQILTEAVMDIFDKFTVRHSYSKGLYEENVHYFNGWKTNNAFKVGKKVIIPIYGSYCGDHGPFIGYSGKWELHYSAMGELSDIDTVMNYFDGMSHYNPITHAIKRAFERGQSRKIYSTYFEITCYKKGTIHLTFRDEGILRRFNVTACRGKNWLPHDYGTKPFSDMNIEEKTVVNSFEGQMSYVENLGKPLFAASSNRLMLNRI</sequence>
<reference evidence="2" key="1">
    <citation type="submission" date="2020-03" db="EMBL/GenBank/DDBJ databases">
        <title>The deep terrestrial virosphere.</title>
        <authorList>
            <person name="Holmfeldt K."/>
            <person name="Nilsson E."/>
            <person name="Simone D."/>
            <person name="Lopez-Fernandez M."/>
            <person name="Wu X."/>
            <person name="de Brujin I."/>
            <person name="Lundin D."/>
            <person name="Andersson A."/>
            <person name="Bertilsson S."/>
            <person name="Dopson M."/>
        </authorList>
    </citation>
    <scope>NUCLEOTIDE SEQUENCE</scope>
    <source>
        <strain evidence="2">MM415B00683</strain>
    </source>
</reference>
<dbReference type="InterPro" id="IPR031339">
    <property type="entry name" value="DUF4942"/>
</dbReference>
<dbReference type="Pfam" id="PF13708">
    <property type="entry name" value="DUF4942"/>
    <property type="match status" value="1"/>
</dbReference>
<proteinExistence type="predicted"/>
<dbReference type="InterPro" id="IPR029063">
    <property type="entry name" value="SAM-dependent_MTases_sf"/>
</dbReference>
<dbReference type="GO" id="GO:0008168">
    <property type="term" value="F:methyltransferase activity"/>
    <property type="evidence" value="ECO:0007669"/>
    <property type="project" value="InterPro"/>
</dbReference>
<feature type="domain" description="DUF4942" evidence="1">
    <location>
        <begin position="271"/>
        <end position="474"/>
    </location>
</feature>
<dbReference type="GO" id="GO:0003676">
    <property type="term" value="F:nucleic acid binding"/>
    <property type="evidence" value="ECO:0007669"/>
    <property type="project" value="InterPro"/>
</dbReference>
<dbReference type="AlphaFoldDB" id="A0A6M3IZH3"/>
<dbReference type="SUPFAM" id="SSF53335">
    <property type="entry name" value="S-adenosyl-L-methionine-dependent methyltransferases"/>
    <property type="match status" value="1"/>
</dbReference>
<evidence type="ECO:0000313" key="2">
    <source>
        <dbReference type="EMBL" id="QJA62953.1"/>
    </source>
</evidence>
<dbReference type="EMBL" id="MT141486">
    <property type="protein sequence ID" value="QJA62953.1"/>
    <property type="molecule type" value="Genomic_DNA"/>
</dbReference>
<organism evidence="2">
    <name type="scientific">viral metagenome</name>
    <dbReference type="NCBI Taxonomy" id="1070528"/>
    <lineage>
        <taxon>unclassified sequences</taxon>
        <taxon>metagenomes</taxon>
        <taxon>organismal metagenomes</taxon>
    </lineage>
</organism>
<evidence type="ECO:0000259" key="1">
    <source>
        <dbReference type="Pfam" id="PF13708"/>
    </source>
</evidence>
<dbReference type="GO" id="GO:0032259">
    <property type="term" value="P:methylation"/>
    <property type="evidence" value="ECO:0007669"/>
    <property type="project" value="InterPro"/>
</dbReference>